<proteinExistence type="predicted"/>
<gene>
    <name evidence="3" type="ORF">JCR33_01710</name>
</gene>
<protein>
    <submittedName>
        <fullName evidence="3">Nuclear transport factor 2 family protein</fullName>
    </submittedName>
</protein>
<dbReference type="AlphaFoldDB" id="A0A934IL96"/>
<name>A0A934IL96_9HYPH</name>
<comment type="caution">
    <text evidence="3">The sequence shown here is derived from an EMBL/GenBank/DDBJ whole genome shotgun (WGS) entry which is preliminary data.</text>
</comment>
<keyword evidence="1" id="KW-0732">Signal</keyword>
<dbReference type="Pfam" id="PF13577">
    <property type="entry name" value="SnoaL_4"/>
    <property type="match status" value="1"/>
</dbReference>
<feature type="domain" description="SnoaL-like" evidence="2">
    <location>
        <begin position="56"/>
        <end position="185"/>
    </location>
</feature>
<organism evidence="3 4">
    <name type="scientific">Acuticoccus mangrovi</name>
    <dbReference type="NCBI Taxonomy" id="2796142"/>
    <lineage>
        <taxon>Bacteria</taxon>
        <taxon>Pseudomonadati</taxon>
        <taxon>Pseudomonadota</taxon>
        <taxon>Alphaproteobacteria</taxon>
        <taxon>Hyphomicrobiales</taxon>
        <taxon>Amorphaceae</taxon>
        <taxon>Acuticoccus</taxon>
    </lineage>
</organism>
<dbReference type="Proteomes" id="UP000609531">
    <property type="component" value="Unassembled WGS sequence"/>
</dbReference>
<evidence type="ECO:0000313" key="4">
    <source>
        <dbReference type="Proteomes" id="UP000609531"/>
    </source>
</evidence>
<feature type="chain" id="PRO_5037334838" evidence="1">
    <location>
        <begin position="24"/>
        <end position="194"/>
    </location>
</feature>
<evidence type="ECO:0000259" key="2">
    <source>
        <dbReference type="Pfam" id="PF13577"/>
    </source>
</evidence>
<keyword evidence="4" id="KW-1185">Reference proteome</keyword>
<dbReference type="EMBL" id="JAEKJA010000001">
    <property type="protein sequence ID" value="MBJ3774383.1"/>
    <property type="molecule type" value="Genomic_DNA"/>
</dbReference>
<reference evidence="3" key="1">
    <citation type="submission" date="2020-12" db="EMBL/GenBank/DDBJ databases">
        <title>Bacterial taxonomy.</title>
        <authorList>
            <person name="Pan X."/>
        </authorList>
    </citation>
    <scope>NUCLEOTIDE SEQUENCE</scope>
    <source>
        <strain evidence="3">B2012</strain>
    </source>
</reference>
<sequence length="194" mass="20891">MTQIVVRALAAQLLLWPAAPVLAQTSPPEGASFASGVAALHTYAPTGNPGSTDFDVTDRAAITNLISAYSFAYDNFEAAAWLSLFTADAEFVAGEPGEPALSFTGDGFRSFWTKRMNAFRSSGEQRRHLMANILFLDQTADTAHVSVVGLLASTADAHTFSAVSSLNYEGWLVKGPDGWKIKRWHDFPDAAFSQ</sequence>
<dbReference type="RefSeq" id="WP_198880268.1">
    <property type="nucleotide sequence ID" value="NZ_JAEKJA010000001.1"/>
</dbReference>
<accession>A0A934IL96</accession>
<dbReference type="InterPro" id="IPR032710">
    <property type="entry name" value="NTF2-like_dom_sf"/>
</dbReference>
<feature type="signal peptide" evidence="1">
    <location>
        <begin position="1"/>
        <end position="23"/>
    </location>
</feature>
<evidence type="ECO:0000313" key="3">
    <source>
        <dbReference type="EMBL" id="MBJ3774383.1"/>
    </source>
</evidence>
<evidence type="ECO:0000256" key="1">
    <source>
        <dbReference type="SAM" id="SignalP"/>
    </source>
</evidence>
<dbReference type="Gene3D" id="3.10.450.50">
    <property type="match status" value="1"/>
</dbReference>
<dbReference type="InterPro" id="IPR037401">
    <property type="entry name" value="SnoaL-like"/>
</dbReference>
<dbReference type="SUPFAM" id="SSF54427">
    <property type="entry name" value="NTF2-like"/>
    <property type="match status" value="1"/>
</dbReference>